<keyword evidence="9" id="KW-1015">Disulfide bond</keyword>
<dbReference type="Proteomes" id="UP000694402">
    <property type="component" value="Unassembled WGS sequence"/>
</dbReference>
<comment type="similarity">
    <text evidence="2">Belongs to the immunoglobulin superfamily.</text>
</comment>
<feature type="domain" description="Ig-like" evidence="14">
    <location>
        <begin position="10"/>
        <end position="104"/>
    </location>
</feature>
<evidence type="ECO:0000256" key="7">
    <source>
        <dbReference type="ARBA" id="ARBA00022989"/>
    </source>
</evidence>
<keyword evidence="7 13" id="KW-1133">Transmembrane helix</keyword>
<reference evidence="15" key="1">
    <citation type="submission" date="2025-08" db="UniProtKB">
        <authorList>
            <consortium name="Ensembl"/>
        </authorList>
    </citation>
    <scope>IDENTIFICATION</scope>
</reference>
<evidence type="ECO:0000256" key="8">
    <source>
        <dbReference type="ARBA" id="ARBA00023136"/>
    </source>
</evidence>
<feature type="compositionally biased region" description="Low complexity" evidence="12">
    <location>
        <begin position="716"/>
        <end position="735"/>
    </location>
</feature>
<keyword evidence="8 13" id="KW-0472">Membrane</keyword>
<feature type="transmembrane region" description="Helical" evidence="13">
    <location>
        <begin position="488"/>
        <end position="512"/>
    </location>
</feature>
<dbReference type="InterPro" id="IPR013098">
    <property type="entry name" value="Ig_I-set"/>
</dbReference>
<dbReference type="InterPro" id="IPR003598">
    <property type="entry name" value="Ig_sub2"/>
</dbReference>
<feature type="domain" description="Ig-like" evidence="14">
    <location>
        <begin position="212"/>
        <end position="292"/>
    </location>
</feature>
<proteinExistence type="inferred from homology"/>
<accession>A0A8C8FGH2</accession>
<dbReference type="InterPro" id="IPR013162">
    <property type="entry name" value="CD80_C2-set"/>
</dbReference>
<dbReference type="SMART" id="SM00409">
    <property type="entry name" value="IG"/>
    <property type="match status" value="4"/>
</dbReference>
<keyword evidence="16" id="KW-1185">Reference proteome</keyword>
<dbReference type="Pfam" id="PF13927">
    <property type="entry name" value="Ig_3"/>
    <property type="match status" value="1"/>
</dbReference>
<dbReference type="InterPro" id="IPR036179">
    <property type="entry name" value="Ig-like_dom_sf"/>
</dbReference>
<dbReference type="FunFam" id="2.60.40.10:FF:000077">
    <property type="entry name" value="Kirre like nephrin family adhesion molecule 3"/>
    <property type="match status" value="1"/>
</dbReference>
<evidence type="ECO:0000256" key="2">
    <source>
        <dbReference type="ARBA" id="ARBA00008637"/>
    </source>
</evidence>
<dbReference type="Gene3D" id="2.60.40.10">
    <property type="entry name" value="Immunoglobulins"/>
    <property type="match status" value="5"/>
</dbReference>
<keyword evidence="5" id="KW-0732">Signal</keyword>
<dbReference type="SMART" id="SM00408">
    <property type="entry name" value="IGc2"/>
    <property type="match status" value="3"/>
</dbReference>
<dbReference type="SUPFAM" id="SSF48726">
    <property type="entry name" value="Immunoglobulin"/>
    <property type="match status" value="5"/>
</dbReference>
<evidence type="ECO:0000256" key="1">
    <source>
        <dbReference type="ARBA" id="ARBA00004251"/>
    </source>
</evidence>
<evidence type="ECO:0000313" key="15">
    <source>
        <dbReference type="Ensembl" id="ENSOTSP00005034783.1"/>
    </source>
</evidence>
<dbReference type="PANTHER" id="PTHR11640">
    <property type="entry name" value="NEPHRIN"/>
    <property type="match status" value="1"/>
</dbReference>
<evidence type="ECO:0000256" key="13">
    <source>
        <dbReference type="SAM" id="Phobius"/>
    </source>
</evidence>
<dbReference type="FunFam" id="2.60.40.10:FF:000103">
    <property type="entry name" value="Kirre like nephrin family adhesion molecule 3"/>
    <property type="match status" value="1"/>
</dbReference>
<sequence>MNEARRQIGAVFTQQPTDLVVVAGQPVTLPCSIPGYHGMVLWLRDGMALGVNRDLSGYPRYDIVGDHSKGEYHLLIQRTEMQDDAFFECQAIQAAIRTRPARLTVLVPPDDPVIVGAPVVSLRAGDPLNLTCHADNAKPAASIIWIRNGQVLNGAMFSKTLLRDERRESTVSSLYLSASNIETGQQITCRASNKALPNGKDAIVTIDIQHLPLVNLSVEPQPILEGNLVKFHCSAKANPPVIHYRWAKGGSVIRQVSGDTYEVIVDHSFFTEPVSCEVTNALGSTNISRNVDVYYGPRMAAEPQSLQVDQGSDAIFNCAWTGNPSLTIVWMKRGSGVVLSNDNILTLKAVRQDDAGKYVCRAVVPRVGAGEKEVSLTVNGPPTISSTQTQQALYGEKGQIKCFIRSTPPPDRIAWSWKETVLESGTSGRYTVETVSTEEGVISTLTMSNIVPADFQTIYNCTAWNSFGSDTEIITLKEQAIEKQSLRLAVIIGVAVGAFLALIVLMGTLGAFCCARFQRNLKGVVSAKNDIRVEIVHKDHNAARETEEHTAIKQIMIERGEFQAQESVLKQLEVLQEEEKEFQHIKDPTNGYYSVNTFKEHHGTPTMSMAANQTSGAEVRNPLASSSSTMGKQRVPTGMSFTNIYNTLGAGPNRLYDYSQRFVLGMGSSSIELCEREFQRGSLSDSNSFIDTQCDSSVSSYSKQDGYVQFDKDSKASAASSSSHYSQSSSQNSDQTRPLQKRMQTHV</sequence>
<dbReference type="PANTHER" id="PTHR11640:SF49">
    <property type="entry name" value="KIN OF IRRE-LIKE PROTEIN 3"/>
    <property type="match status" value="1"/>
</dbReference>
<dbReference type="GO" id="GO:0098609">
    <property type="term" value="P:cell-cell adhesion"/>
    <property type="evidence" value="ECO:0007669"/>
    <property type="project" value="TreeGrafter"/>
</dbReference>
<dbReference type="GO" id="GO:0007416">
    <property type="term" value="P:synapse assembly"/>
    <property type="evidence" value="ECO:0007669"/>
    <property type="project" value="TreeGrafter"/>
</dbReference>
<dbReference type="FunFam" id="2.60.40.10:FF:000094">
    <property type="entry name" value="Kirre like nephrin family adhesion molecule 3"/>
    <property type="match status" value="1"/>
</dbReference>
<dbReference type="GO" id="GO:0050839">
    <property type="term" value="F:cell adhesion molecule binding"/>
    <property type="evidence" value="ECO:0007669"/>
    <property type="project" value="TreeGrafter"/>
</dbReference>
<dbReference type="CDD" id="cd05759">
    <property type="entry name" value="IgI_2_KIRREL3-like"/>
    <property type="match status" value="1"/>
</dbReference>
<evidence type="ECO:0000259" key="14">
    <source>
        <dbReference type="PROSITE" id="PS50835"/>
    </source>
</evidence>
<dbReference type="GO" id="GO:0005911">
    <property type="term" value="C:cell-cell junction"/>
    <property type="evidence" value="ECO:0007669"/>
    <property type="project" value="TreeGrafter"/>
</dbReference>
<feature type="domain" description="Ig-like" evidence="14">
    <location>
        <begin position="297"/>
        <end position="377"/>
    </location>
</feature>
<keyword evidence="10" id="KW-0325">Glycoprotein</keyword>
<evidence type="ECO:0000256" key="9">
    <source>
        <dbReference type="ARBA" id="ARBA00023157"/>
    </source>
</evidence>
<evidence type="ECO:0000256" key="10">
    <source>
        <dbReference type="ARBA" id="ARBA00023180"/>
    </source>
</evidence>
<keyword evidence="4 13" id="KW-0812">Transmembrane</keyword>
<evidence type="ECO:0000256" key="11">
    <source>
        <dbReference type="ARBA" id="ARBA00023319"/>
    </source>
</evidence>
<dbReference type="Pfam" id="PF08205">
    <property type="entry name" value="C2-set_2"/>
    <property type="match status" value="1"/>
</dbReference>
<reference evidence="15" key="2">
    <citation type="submission" date="2025-09" db="UniProtKB">
        <authorList>
            <consortium name="Ensembl"/>
        </authorList>
    </citation>
    <scope>IDENTIFICATION</scope>
</reference>
<dbReference type="InterPro" id="IPR013783">
    <property type="entry name" value="Ig-like_fold"/>
</dbReference>
<dbReference type="FunFam" id="2.60.40.10:FF:000170">
    <property type="entry name" value="Kirre like nephrin family adhesion molecule 3"/>
    <property type="match status" value="1"/>
</dbReference>
<evidence type="ECO:0000256" key="3">
    <source>
        <dbReference type="ARBA" id="ARBA00022475"/>
    </source>
</evidence>
<organism evidence="15 16">
    <name type="scientific">Oncorhynchus tshawytscha</name>
    <name type="common">Chinook salmon</name>
    <name type="synonym">Salmo tshawytscha</name>
    <dbReference type="NCBI Taxonomy" id="74940"/>
    <lineage>
        <taxon>Eukaryota</taxon>
        <taxon>Metazoa</taxon>
        <taxon>Chordata</taxon>
        <taxon>Craniata</taxon>
        <taxon>Vertebrata</taxon>
        <taxon>Euteleostomi</taxon>
        <taxon>Actinopterygii</taxon>
        <taxon>Neopterygii</taxon>
        <taxon>Teleostei</taxon>
        <taxon>Protacanthopterygii</taxon>
        <taxon>Salmoniformes</taxon>
        <taxon>Salmonidae</taxon>
        <taxon>Salmoninae</taxon>
        <taxon>Oncorhynchus</taxon>
    </lineage>
</organism>
<keyword evidence="6" id="KW-0677">Repeat</keyword>
<keyword evidence="11" id="KW-0393">Immunoglobulin domain</keyword>
<dbReference type="PROSITE" id="PS50835">
    <property type="entry name" value="IG_LIKE"/>
    <property type="match status" value="5"/>
</dbReference>
<name>A0A8C8FGH2_ONCTS</name>
<dbReference type="InterPro" id="IPR007110">
    <property type="entry name" value="Ig-like_dom"/>
</dbReference>
<dbReference type="InterPro" id="IPR003599">
    <property type="entry name" value="Ig_sub"/>
</dbReference>
<dbReference type="CDD" id="cd05898">
    <property type="entry name" value="IgI_5_KIRREL3"/>
    <property type="match status" value="1"/>
</dbReference>
<dbReference type="Pfam" id="PF07679">
    <property type="entry name" value="I-set"/>
    <property type="match status" value="1"/>
</dbReference>
<keyword evidence="3" id="KW-1003">Cell membrane</keyword>
<comment type="subcellular location">
    <subcellularLocation>
        <location evidence="1">Cell membrane</location>
        <topology evidence="1">Single-pass type I membrane protein</topology>
    </subcellularLocation>
</comment>
<gene>
    <name evidence="15" type="primary">LOC112259141</name>
</gene>
<protein>
    <recommendedName>
        <fullName evidence="14">Ig-like domain-containing protein</fullName>
    </recommendedName>
</protein>
<evidence type="ECO:0000313" key="16">
    <source>
        <dbReference type="Proteomes" id="UP000694402"/>
    </source>
</evidence>
<evidence type="ECO:0000256" key="5">
    <source>
        <dbReference type="ARBA" id="ARBA00022729"/>
    </source>
</evidence>
<dbReference type="AlphaFoldDB" id="A0A8C8FGH2"/>
<evidence type="ECO:0000256" key="4">
    <source>
        <dbReference type="ARBA" id="ARBA00022692"/>
    </source>
</evidence>
<feature type="region of interest" description="Disordered" evidence="12">
    <location>
        <begin position="712"/>
        <end position="747"/>
    </location>
</feature>
<evidence type="ECO:0000256" key="12">
    <source>
        <dbReference type="SAM" id="MobiDB-lite"/>
    </source>
</evidence>
<dbReference type="GeneTree" id="ENSGT00940000157126"/>
<dbReference type="InterPro" id="IPR051275">
    <property type="entry name" value="Cell_adhesion_signaling"/>
</dbReference>
<evidence type="ECO:0000256" key="6">
    <source>
        <dbReference type="ARBA" id="ARBA00022737"/>
    </source>
</evidence>
<dbReference type="GO" id="GO:0005886">
    <property type="term" value="C:plasma membrane"/>
    <property type="evidence" value="ECO:0007669"/>
    <property type="project" value="UniProtKB-SubCell"/>
</dbReference>
<feature type="domain" description="Ig-like" evidence="14">
    <location>
        <begin position="382"/>
        <end position="475"/>
    </location>
</feature>
<feature type="domain" description="Ig-like" evidence="14">
    <location>
        <begin position="112"/>
        <end position="205"/>
    </location>
</feature>
<dbReference type="Ensembl" id="ENSOTST00005037732.2">
    <property type="protein sequence ID" value="ENSOTSP00005034783.1"/>
    <property type="gene ID" value="ENSOTSG00005014293.2"/>
</dbReference>